<evidence type="ECO:0000313" key="2">
    <source>
        <dbReference type="EMBL" id="MDJ1182489.1"/>
    </source>
</evidence>
<dbReference type="Gene3D" id="3.40.1580.10">
    <property type="entry name" value="SMI1/KNR4-like"/>
    <property type="match status" value="1"/>
</dbReference>
<feature type="domain" description="Knr4/Smi1-like" evidence="1">
    <location>
        <begin position="23"/>
        <end position="144"/>
    </location>
</feature>
<dbReference type="Proteomes" id="UP001232992">
    <property type="component" value="Unassembled WGS sequence"/>
</dbReference>
<organism evidence="2 3">
    <name type="scientific">Roseofilum casamattae BLCC-M143</name>
    <dbReference type="NCBI Taxonomy" id="3022442"/>
    <lineage>
        <taxon>Bacteria</taxon>
        <taxon>Bacillati</taxon>
        <taxon>Cyanobacteriota</taxon>
        <taxon>Cyanophyceae</taxon>
        <taxon>Desertifilales</taxon>
        <taxon>Desertifilaceae</taxon>
        <taxon>Roseofilum</taxon>
        <taxon>Roseofilum casamattae</taxon>
    </lineage>
</organism>
<evidence type="ECO:0000313" key="3">
    <source>
        <dbReference type="Proteomes" id="UP001232992"/>
    </source>
</evidence>
<accession>A0ABT7BTI0</accession>
<gene>
    <name evidence="2" type="ORF">PMH09_04710</name>
</gene>
<proteinExistence type="predicted"/>
<dbReference type="SUPFAM" id="SSF160631">
    <property type="entry name" value="SMI1/KNR4-like"/>
    <property type="match status" value="1"/>
</dbReference>
<sequence>MYIEVVKQKVKENKFLAKTGFRPCRELEVALLEQKLNLSLPLAYKEFLLWAGHNSGLLFEGSDATYEDVLEINKTQVAKELFEDNNYTHTLPEDAFVFWVHQGYQLMFFRTSEGDNPPVYFWKDSFRDEYFEKVYSTFTDCLLGEIEFVIKIEKELRS</sequence>
<dbReference type="SMART" id="SM00860">
    <property type="entry name" value="SMI1_KNR4"/>
    <property type="match status" value="1"/>
</dbReference>
<dbReference type="InterPro" id="IPR018958">
    <property type="entry name" value="Knr4/Smi1-like_dom"/>
</dbReference>
<dbReference type="InterPro" id="IPR037883">
    <property type="entry name" value="Knr4/Smi1-like_sf"/>
</dbReference>
<evidence type="ECO:0000259" key="1">
    <source>
        <dbReference type="SMART" id="SM00860"/>
    </source>
</evidence>
<dbReference type="EMBL" id="JAQOSQ010000003">
    <property type="protein sequence ID" value="MDJ1182489.1"/>
    <property type="molecule type" value="Genomic_DNA"/>
</dbReference>
<reference evidence="2 3" key="1">
    <citation type="submission" date="2023-01" db="EMBL/GenBank/DDBJ databases">
        <title>Novel diversity within Roseofilum (Cyanobacteria; Desertifilaceae) from marine benthic mats with descriptions of four novel species.</title>
        <authorList>
            <person name="Wang Y."/>
            <person name="Berthold D.E."/>
            <person name="Hu J."/>
            <person name="Lefler F.W."/>
            <person name="Laughinghouse H.D. IV."/>
        </authorList>
    </citation>
    <scope>NUCLEOTIDE SEQUENCE [LARGE SCALE GENOMIC DNA]</scope>
    <source>
        <strain evidence="2 3">BLCC-M143</strain>
    </source>
</reference>
<comment type="caution">
    <text evidence="2">The sequence shown here is derived from an EMBL/GenBank/DDBJ whole genome shotgun (WGS) entry which is preliminary data.</text>
</comment>
<dbReference type="Pfam" id="PF14568">
    <property type="entry name" value="SUKH_6"/>
    <property type="match status" value="1"/>
</dbReference>
<name>A0ABT7BTI0_9CYAN</name>
<keyword evidence="3" id="KW-1185">Reference proteome</keyword>
<protein>
    <submittedName>
        <fullName evidence="2">SMI1/KNR4 family protein</fullName>
    </submittedName>
</protein>
<dbReference type="RefSeq" id="WP_283757141.1">
    <property type="nucleotide sequence ID" value="NZ_JAQOSQ010000003.1"/>
</dbReference>